<dbReference type="GeneID" id="79585575"/>
<keyword evidence="3" id="KW-1185">Reference proteome</keyword>
<feature type="region of interest" description="Disordered" evidence="1">
    <location>
        <begin position="474"/>
        <end position="498"/>
    </location>
</feature>
<feature type="compositionally biased region" description="Acidic residues" evidence="1">
    <location>
        <begin position="480"/>
        <end position="491"/>
    </location>
</feature>
<dbReference type="Gene3D" id="3.30.420.280">
    <property type="match status" value="1"/>
</dbReference>
<sequence length="520" mass="59765">MRVRPARHRAKDNAAPERNTVWAYLKGTSQEIALKTPANHILYHGTRGPGKTDCQLMRFAKNVGKGYGSYWRGVIFDRKYKNLDDLILKAKRIFRQAFPEARFLESKSDLKWVWPTGEELLFRQFLRSDDYWNYHGQEFPFIGWNELAKYPNSEPYDAMMSCNRSSWTQEKNSAVNEDGSYVTPPMPLEVFSTTNPYGPGHNWVKARFIDPCPSGVIHRTVVKVFHPGLKKEVEIERRQQAIFGSYKENPYLDPLYIAELDSITDPNKRAAWLEGDWDIVAGGALDDVWRKEIHILPRFTVPDTWYIDRSMDWGSTHPCSIGWWAEANGEEAEVEFDDGSTWTFCPPRGTLIRIGELYLTEKFGTNKGLRMSSTAVAEAVRDYEIKQMELGWFPKQPQPGPADNQIRNVTDNAVDTIEKKMADVGISWTESDKSPGTRKVGLQLMRDRLEAAMKRPEDPALYVMENCRAAIATWPTLPRDDDDPDDVDTDAEDHPYDDARYRILNSDNRAPTKLKIKRPT</sequence>
<name>A0A6M3T7W7_9CAUD</name>
<dbReference type="RefSeq" id="YP_010738153.1">
    <property type="nucleotide sequence ID" value="NC_073023.1"/>
</dbReference>
<dbReference type="KEGG" id="vg:79585575"/>
<dbReference type="InterPro" id="IPR027417">
    <property type="entry name" value="P-loop_NTPase"/>
</dbReference>
<protein>
    <submittedName>
        <fullName evidence="2">Terminase large subunit</fullName>
    </submittedName>
</protein>
<dbReference type="Gene3D" id="3.40.50.300">
    <property type="entry name" value="P-loop containing nucleotide triphosphate hydrolases"/>
    <property type="match status" value="1"/>
</dbReference>
<proteinExistence type="predicted"/>
<dbReference type="Proteomes" id="UP000502376">
    <property type="component" value="Segment"/>
</dbReference>
<accession>A0A6M3T7W7</accession>
<dbReference type="EMBL" id="MN734437">
    <property type="protein sequence ID" value="QJD54387.1"/>
    <property type="molecule type" value="Genomic_DNA"/>
</dbReference>
<evidence type="ECO:0000313" key="2">
    <source>
        <dbReference type="EMBL" id="QJD54387.1"/>
    </source>
</evidence>
<evidence type="ECO:0000313" key="3">
    <source>
        <dbReference type="Proteomes" id="UP000502376"/>
    </source>
</evidence>
<reference evidence="2 3" key="1">
    <citation type="submission" date="2019-11" db="EMBL/GenBank/DDBJ databases">
        <authorList>
            <person name="Hylling O."/>
            <person name="Hansen L.H."/>
            <person name="Johansen A."/>
        </authorList>
    </citation>
    <scope>NUCLEOTIDE SEQUENCE [LARGE SCALE GENOMIC DNA]</scope>
</reference>
<organism evidence="2 3">
    <name type="scientific">Sphingomonas phage Eidolon</name>
    <dbReference type="NCBI Taxonomy" id="2686311"/>
    <lineage>
        <taxon>Viruses</taxon>
        <taxon>Duplodnaviria</taxon>
        <taxon>Heunggongvirae</taxon>
        <taxon>Uroviricota</taxon>
        <taxon>Caudoviricetes</taxon>
        <taxon>Johnpaulvirinae</taxon>
        <taxon>Eidolonvirus</taxon>
        <taxon>Eidolonvirus eidolon</taxon>
    </lineage>
</organism>
<evidence type="ECO:0000256" key="1">
    <source>
        <dbReference type="SAM" id="MobiDB-lite"/>
    </source>
</evidence>